<reference evidence="1" key="1">
    <citation type="journal article" date="2020" name="Fungal Divers.">
        <title>Resolving the Mortierellaceae phylogeny through synthesis of multi-gene phylogenetics and phylogenomics.</title>
        <authorList>
            <person name="Vandepol N."/>
            <person name="Liber J."/>
            <person name="Desiro A."/>
            <person name="Na H."/>
            <person name="Kennedy M."/>
            <person name="Barry K."/>
            <person name="Grigoriev I.V."/>
            <person name="Miller A.N."/>
            <person name="O'Donnell K."/>
            <person name="Stajich J.E."/>
            <person name="Bonito G."/>
        </authorList>
    </citation>
    <scope>NUCLEOTIDE SEQUENCE</scope>
    <source>
        <strain evidence="1">KOD948</strain>
    </source>
</reference>
<sequence>MDKGHRHADTLSRIDSNIPAIENFVRLNKIIGNRQKIAPMSSMEDGHICLSELDLIAIFWKDKGLRELLQSLARPEFPSTPHPSLQDMYLWISDKEPGYLITTILMDVRGYSEGQRKKQRGYWRSTMKMSVQEMKHHLEDIRDKDFSPADYSKRGYVLRGSIRTDGFLLQLLAFIVKELTPNYAKYKTIKAEATTLTASNALLTRTKARRPPAAAEDKTALV</sequence>
<comment type="caution">
    <text evidence="1">The sequence shown here is derived from an EMBL/GenBank/DDBJ whole genome shotgun (WGS) entry which is preliminary data.</text>
</comment>
<keyword evidence="2" id="KW-1185">Reference proteome</keyword>
<proteinExistence type="predicted"/>
<dbReference type="OrthoDB" id="2441991at2759"/>
<dbReference type="AlphaFoldDB" id="A0A9P6Q793"/>
<evidence type="ECO:0000313" key="1">
    <source>
        <dbReference type="EMBL" id="KAG0259531.1"/>
    </source>
</evidence>
<accession>A0A9P6Q793</accession>
<dbReference type="Proteomes" id="UP000726737">
    <property type="component" value="Unassembled WGS sequence"/>
</dbReference>
<gene>
    <name evidence="1" type="ORF">BG011_002579</name>
</gene>
<organism evidence="1 2">
    <name type="scientific">Mortierella polycephala</name>
    <dbReference type="NCBI Taxonomy" id="41804"/>
    <lineage>
        <taxon>Eukaryota</taxon>
        <taxon>Fungi</taxon>
        <taxon>Fungi incertae sedis</taxon>
        <taxon>Mucoromycota</taxon>
        <taxon>Mortierellomycotina</taxon>
        <taxon>Mortierellomycetes</taxon>
        <taxon>Mortierellales</taxon>
        <taxon>Mortierellaceae</taxon>
        <taxon>Mortierella</taxon>
    </lineage>
</organism>
<evidence type="ECO:0000313" key="2">
    <source>
        <dbReference type="Proteomes" id="UP000726737"/>
    </source>
</evidence>
<name>A0A9P6Q793_9FUNG</name>
<protein>
    <submittedName>
        <fullName evidence="1">Uncharacterized protein</fullName>
    </submittedName>
</protein>
<dbReference type="EMBL" id="JAAAJA010000184">
    <property type="protein sequence ID" value="KAG0259531.1"/>
    <property type="molecule type" value="Genomic_DNA"/>
</dbReference>